<evidence type="ECO:0008006" key="2">
    <source>
        <dbReference type="Google" id="ProtNLM"/>
    </source>
</evidence>
<protein>
    <recommendedName>
        <fullName evidence="2">Phage protein</fullName>
    </recommendedName>
</protein>
<name>A0AB39C3V3_9CAUD</name>
<reference evidence="1" key="1">
    <citation type="submission" date="2024-06" db="EMBL/GenBank/DDBJ databases">
        <title>This phage originates from the Bacteriophage catalogue of the Bacteriophage Competence Centre, Department of Microbiology und Biotechnology, Max Rubner-Institut, Kiel, Germany.</title>
        <authorList>
            <person name="Sprotte S."/>
            <person name="Brinks E."/>
            <person name="Hille F."/>
        </authorList>
    </citation>
    <scope>NUCLEOTIDE SEQUENCE</scope>
</reference>
<dbReference type="EMBL" id="PP926510">
    <property type="protein sequence ID" value="XDJ01070.1"/>
    <property type="molecule type" value="Genomic_DNA"/>
</dbReference>
<organism evidence="1">
    <name type="scientific">Klebsiella phage PMBT64</name>
    <dbReference type="NCBI Taxonomy" id="3229740"/>
    <lineage>
        <taxon>Viruses</taxon>
        <taxon>Duplodnaviria</taxon>
        <taxon>Heunggongvirae</taxon>
        <taxon>Uroviricota</taxon>
        <taxon>Caudoviricetes</taxon>
    </lineage>
</organism>
<evidence type="ECO:0000313" key="1">
    <source>
        <dbReference type="EMBL" id="XDJ01070.1"/>
    </source>
</evidence>
<sequence>MLEQTTLAPKTAVEMAKQIVEAINRGRIPVIVADQPALAHIIADHATDDPVTINSVYTDSAVMKALVEAAAHKNTHRKVGHILIMKADKAGAGTFSGKHFVKIISKRLFITVGSVANLLVGED</sequence>
<accession>A0AB39C3V3</accession>
<proteinExistence type="predicted"/>